<dbReference type="Proteomes" id="UP001161247">
    <property type="component" value="Chromosome 1"/>
</dbReference>
<dbReference type="EMBL" id="OX459118">
    <property type="protein sequence ID" value="CAI9089543.1"/>
    <property type="molecule type" value="Genomic_DNA"/>
</dbReference>
<dbReference type="AlphaFoldDB" id="A0AAV1C395"/>
<evidence type="ECO:0000313" key="2">
    <source>
        <dbReference type="Proteomes" id="UP001161247"/>
    </source>
</evidence>
<evidence type="ECO:0000313" key="1">
    <source>
        <dbReference type="EMBL" id="CAI9089543.1"/>
    </source>
</evidence>
<proteinExistence type="predicted"/>
<name>A0AAV1C395_OLDCO</name>
<sequence length="117" mass="13231">MVQDDDDGSLPVGEDFTIIDEINDNDYGEKLVDDVLIVDKMVHSHDSSHVLLEKFDDDFVMKLNLIDDTLKMAIIGEIILVVVLKDIENEVNFVSPRAGVVQPERTLRPWEVFATGF</sequence>
<gene>
    <name evidence="1" type="ORF">OLC1_LOCUS1872</name>
</gene>
<organism evidence="1 2">
    <name type="scientific">Oldenlandia corymbosa var. corymbosa</name>
    <dbReference type="NCBI Taxonomy" id="529605"/>
    <lineage>
        <taxon>Eukaryota</taxon>
        <taxon>Viridiplantae</taxon>
        <taxon>Streptophyta</taxon>
        <taxon>Embryophyta</taxon>
        <taxon>Tracheophyta</taxon>
        <taxon>Spermatophyta</taxon>
        <taxon>Magnoliopsida</taxon>
        <taxon>eudicotyledons</taxon>
        <taxon>Gunneridae</taxon>
        <taxon>Pentapetalae</taxon>
        <taxon>asterids</taxon>
        <taxon>lamiids</taxon>
        <taxon>Gentianales</taxon>
        <taxon>Rubiaceae</taxon>
        <taxon>Rubioideae</taxon>
        <taxon>Spermacoceae</taxon>
        <taxon>Hedyotis-Oldenlandia complex</taxon>
        <taxon>Oldenlandia</taxon>
    </lineage>
</organism>
<reference evidence="1" key="1">
    <citation type="submission" date="2023-03" db="EMBL/GenBank/DDBJ databases">
        <authorList>
            <person name="Julca I."/>
        </authorList>
    </citation>
    <scope>NUCLEOTIDE SEQUENCE</scope>
</reference>
<keyword evidence="2" id="KW-1185">Reference proteome</keyword>
<protein>
    <submittedName>
        <fullName evidence="1">OLC1v1024133C1</fullName>
    </submittedName>
</protein>
<accession>A0AAV1C395</accession>